<keyword evidence="2" id="KW-1185">Reference proteome</keyword>
<dbReference type="Proteomes" id="UP000218209">
    <property type="component" value="Unassembled WGS sequence"/>
</dbReference>
<sequence length="225" mass="22789">MDDVRLPSMAADTTGAVVGALRSVDRLPAVLMFTASLSAATAVRLFDDAPSSAGIECLCLPVRTPPELLLPSLAPLPRLHSLSLYFTLGGGGAPDVHAARPWGVPPALRSLLVSIRHQPVGGDDDGDGGEAQSSLARMRWLLDAVAASPAAGRLASLSLDARVPPGAALDAALAPVVAAGAGALRRVALRVKPIADDGIGKRRRMAAALAAALPRATVTVDAAGV</sequence>
<name>A0A1X6P0R4_PORUM</name>
<evidence type="ECO:0000313" key="1">
    <source>
        <dbReference type="EMBL" id="OSX74213.1"/>
    </source>
</evidence>
<organism evidence="1 2">
    <name type="scientific">Porphyra umbilicalis</name>
    <name type="common">Purple laver</name>
    <name type="synonym">Red alga</name>
    <dbReference type="NCBI Taxonomy" id="2786"/>
    <lineage>
        <taxon>Eukaryota</taxon>
        <taxon>Rhodophyta</taxon>
        <taxon>Bangiophyceae</taxon>
        <taxon>Bangiales</taxon>
        <taxon>Bangiaceae</taxon>
        <taxon>Porphyra</taxon>
    </lineage>
</organism>
<dbReference type="AlphaFoldDB" id="A0A1X6P0R4"/>
<gene>
    <name evidence="1" type="ORF">BU14_0300s0010</name>
</gene>
<proteinExistence type="predicted"/>
<evidence type="ECO:0000313" key="2">
    <source>
        <dbReference type="Proteomes" id="UP000218209"/>
    </source>
</evidence>
<reference evidence="1 2" key="1">
    <citation type="submission" date="2017-03" db="EMBL/GenBank/DDBJ databases">
        <title>WGS assembly of Porphyra umbilicalis.</title>
        <authorList>
            <person name="Brawley S.H."/>
            <person name="Blouin N.A."/>
            <person name="Ficko-Blean E."/>
            <person name="Wheeler G.L."/>
            <person name="Lohr M."/>
            <person name="Goodson H.V."/>
            <person name="Jenkins J.W."/>
            <person name="Blaby-Haas C.E."/>
            <person name="Helliwell K.E."/>
            <person name="Chan C."/>
            <person name="Marriage T."/>
            <person name="Bhattacharya D."/>
            <person name="Klein A.S."/>
            <person name="Badis Y."/>
            <person name="Brodie J."/>
            <person name="Cao Y."/>
            <person name="Collen J."/>
            <person name="Dittami S.M."/>
            <person name="Gachon C.M."/>
            <person name="Green B.R."/>
            <person name="Karpowicz S."/>
            <person name="Kim J.W."/>
            <person name="Kudahl U."/>
            <person name="Lin S."/>
            <person name="Michel G."/>
            <person name="Mittag M."/>
            <person name="Olson B.J."/>
            <person name="Pangilinan J."/>
            <person name="Peng Y."/>
            <person name="Qiu H."/>
            <person name="Shu S."/>
            <person name="Singer J.T."/>
            <person name="Smith A.G."/>
            <person name="Sprecher B.N."/>
            <person name="Wagner V."/>
            <person name="Wang W."/>
            <person name="Wang Z.-Y."/>
            <person name="Yan J."/>
            <person name="Yarish C."/>
            <person name="Zoeuner-Riek S."/>
            <person name="Zhuang Y."/>
            <person name="Zou Y."/>
            <person name="Lindquist E.A."/>
            <person name="Grimwood J."/>
            <person name="Barry K."/>
            <person name="Rokhsar D.S."/>
            <person name="Schmutz J."/>
            <person name="Stiller J.W."/>
            <person name="Grossman A.R."/>
            <person name="Prochnik S.E."/>
        </authorList>
    </citation>
    <scope>NUCLEOTIDE SEQUENCE [LARGE SCALE GENOMIC DNA]</scope>
    <source>
        <strain evidence="1">4086291</strain>
    </source>
</reference>
<dbReference type="EMBL" id="KV918958">
    <property type="protein sequence ID" value="OSX74213.1"/>
    <property type="molecule type" value="Genomic_DNA"/>
</dbReference>
<protein>
    <submittedName>
        <fullName evidence="1">Uncharacterized protein</fullName>
    </submittedName>
</protein>
<accession>A0A1X6P0R4</accession>